<protein>
    <recommendedName>
        <fullName evidence="5 7">Adenylate kinase</fullName>
        <shortName evidence="5">AK</shortName>
        <ecNumber evidence="5 7">2.7.4.3</ecNumber>
    </recommendedName>
    <alternativeName>
        <fullName evidence="5">ATP-AMP transphosphorylase</fullName>
    </alternativeName>
    <alternativeName>
        <fullName evidence="5">ATP:AMP phosphotransferase</fullName>
    </alternativeName>
    <alternativeName>
        <fullName evidence="5">Adenylate monophosphate kinase</fullName>
    </alternativeName>
</protein>
<dbReference type="Pfam" id="PF00406">
    <property type="entry name" value="ADK"/>
    <property type="match status" value="1"/>
</dbReference>
<evidence type="ECO:0000256" key="5">
    <source>
        <dbReference type="HAMAP-Rule" id="MF_00235"/>
    </source>
</evidence>
<feature type="binding site" evidence="5">
    <location>
        <begin position="132"/>
        <end position="133"/>
    </location>
    <ligand>
        <name>ATP</name>
        <dbReference type="ChEBI" id="CHEBI:30616"/>
    </ligand>
</feature>
<evidence type="ECO:0000256" key="3">
    <source>
        <dbReference type="ARBA" id="ARBA00022741"/>
    </source>
</evidence>
<dbReference type="OrthoDB" id="9805030at2"/>
<keyword evidence="5 7" id="KW-0067">ATP-binding</keyword>
<dbReference type="EC" id="2.7.4.3" evidence="5 7"/>
<dbReference type="EMBL" id="CCSB01000004">
    <property type="protein sequence ID" value="CDZ79152.1"/>
    <property type="molecule type" value="Genomic_DNA"/>
</dbReference>
<dbReference type="HAMAP" id="MF_00235">
    <property type="entry name" value="Adenylate_kinase_Adk"/>
    <property type="match status" value="1"/>
</dbReference>
<keyword evidence="10" id="KW-1185">Reference proteome</keyword>
<comment type="function">
    <text evidence="5">Catalyzes the reversible transfer of the terminal phosphate group between ATP and AMP. Plays an important role in cellular energy homeostasis and in adenine nucleotide metabolism.</text>
</comment>
<feature type="binding site" evidence="5">
    <location>
        <begin position="57"/>
        <end position="59"/>
    </location>
    <ligand>
        <name>AMP</name>
        <dbReference type="ChEBI" id="CHEBI:456215"/>
    </ligand>
</feature>
<dbReference type="RefSeq" id="WP_044012311.1">
    <property type="nucleotide sequence ID" value="NZ_CCVW01000004.1"/>
</dbReference>
<evidence type="ECO:0000256" key="1">
    <source>
        <dbReference type="ARBA" id="ARBA00022679"/>
    </source>
</evidence>
<dbReference type="GO" id="GO:0044209">
    <property type="term" value="P:AMP salvage"/>
    <property type="evidence" value="ECO:0007669"/>
    <property type="project" value="UniProtKB-UniRule"/>
</dbReference>
<dbReference type="NCBIfam" id="NF001380">
    <property type="entry name" value="PRK00279.1-2"/>
    <property type="match status" value="1"/>
</dbReference>
<dbReference type="CDD" id="cd01428">
    <property type="entry name" value="ADK"/>
    <property type="match status" value="1"/>
</dbReference>
<dbReference type="SUPFAM" id="SSF52540">
    <property type="entry name" value="P-loop containing nucleoside triphosphate hydrolases"/>
    <property type="match status" value="1"/>
</dbReference>
<proteinExistence type="inferred from homology"/>
<feature type="binding site" evidence="5">
    <location>
        <position position="36"/>
    </location>
    <ligand>
        <name>AMP</name>
        <dbReference type="ChEBI" id="CHEBI:456215"/>
    </ligand>
</feature>
<dbReference type="InterPro" id="IPR007862">
    <property type="entry name" value="Adenylate_kinase_lid-dom"/>
</dbReference>
<comment type="subcellular location">
    <subcellularLocation>
        <location evidence="5 7">Cytoplasm</location>
    </subcellularLocation>
</comment>
<dbReference type="InterPro" id="IPR000850">
    <property type="entry name" value="Adenylat/UMP-CMP_kin"/>
</dbReference>
<feature type="region of interest" description="NMP" evidence="5">
    <location>
        <begin position="30"/>
        <end position="59"/>
    </location>
</feature>
<gene>
    <name evidence="9" type="primary">adk_2</name>
    <name evidence="5" type="synonym">adk</name>
    <name evidence="9" type="ORF">BN59_03470</name>
</gene>
<dbReference type="Proteomes" id="UP000044071">
    <property type="component" value="Unassembled WGS sequence"/>
</dbReference>
<dbReference type="UniPathway" id="UPA00588">
    <property type="reaction ID" value="UER00649"/>
</dbReference>
<comment type="similarity">
    <text evidence="5 6">Belongs to the adenylate kinase family.</text>
</comment>
<dbReference type="NCBIfam" id="NF001381">
    <property type="entry name" value="PRK00279.1-3"/>
    <property type="match status" value="1"/>
</dbReference>
<evidence type="ECO:0000256" key="2">
    <source>
        <dbReference type="ARBA" id="ARBA00022727"/>
    </source>
</evidence>
<feature type="binding site" evidence="5">
    <location>
        <position position="206"/>
    </location>
    <ligand>
        <name>ATP</name>
        <dbReference type="ChEBI" id="CHEBI:30616"/>
    </ligand>
</feature>
<name>A0A078L1M2_9GAMM</name>
<dbReference type="InterPro" id="IPR033690">
    <property type="entry name" value="Adenylat_kinase_CS"/>
</dbReference>
<comment type="pathway">
    <text evidence="5">Purine metabolism; AMP biosynthesis via salvage pathway; AMP from ADP: step 1/1.</text>
</comment>
<dbReference type="NCBIfam" id="TIGR01351">
    <property type="entry name" value="adk"/>
    <property type="match status" value="1"/>
</dbReference>
<keyword evidence="2 5" id="KW-0545">Nucleotide biosynthesis</keyword>
<dbReference type="Pfam" id="PF05191">
    <property type="entry name" value="ADK_lid"/>
    <property type="match status" value="1"/>
</dbReference>
<dbReference type="NCBIfam" id="NF001379">
    <property type="entry name" value="PRK00279.1-1"/>
    <property type="match status" value="1"/>
</dbReference>
<dbReference type="AlphaFoldDB" id="A0A078L1M2"/>
<accession>A0A078L1M2</accession>
<evidence type="ECO:0000313" key="10">
    <source>
        <dbReference type="Proteomes" id="UP000044071"/>
    </source>
</evidence>
<dbReference type="NCBIfam" id="NF011100">
    <property type="entry name" value="PRK14527.1"/>
    <property type="match status" value="1"/>
</dbReference>
<organism evidence="9 10">
    <name type="scientific">Legionella massiliensis</name>
    <dbReference type="NCBI Taxonomy" id="1034943"/>
    <lineage>
        <taxon>Bacteria</taxon>
        <taxon>Pseudomonadati</taxon>
        <taxon>Pseudomonadota</taxon>
        <taxon>Gammaproteobacteria</taxon>
        <taxon>Legionellales</taxon>
        <taxon>Legionellaceae</taxon>
        <taxon>Legionella</taxon>
    </lineage>
</organism>
<evidence type="ECO:0000256" key="6">
    <source>
        <dbReference type="RuleBase" id="RU003330"/>
    </source>
</evidence>
<dbReference type="FunFam" id="3.40.50.300:FF:000106">
    <property type="entry name" value="Adenylate kinase mitochondrial"/>
    <property type="match status" value="1"/>
</dbReference>
<feature type="binding site" evidence="5">
    <location>
        <position position="156"/>
    </location>
    <ligand>
        <name>AMP</name>
        <dbReference type="ChEBI" id="CHEBI:456215"/>
    </ligand>
</feature>
<feature type="domain" description="Adenylate kinase active site lid" evidence="8">
    <location>
        <begin position="123"/>
        <end position="158"/>
    </location>
</feature>
<dbReference type="GO" id="GO:0005737">
    <property type="term" value="C:cytoplasm"/>
    <property type="evidence" value="ECO:0007669"/>
    <property type="project" value="UniProtKB-SubCell"/>
</dbReference>
<reference evidence="9 10" key="1">
    <citation type="submission" date="2014-06" db="EMBL/GenBank/DDBJ databases">
        <authorList>
            <person name="Urmite Genomes Urmite Genomes"/>
        </authorList>
    </citation>
    <scope>NUCLEOTIDE SEQUENCE [LARGE SCALE GENOMIC DNA]</scope>
</reference>
<dbReference type="GO" id="GO:0005524">
    <property type="term" value="F:ATP binding"/>
    <property type="evidence" value="ECO:0007669"/>
    <property type="project" value="UniProtKB-UniRule"/>
</dbReference>
<dbReference type="PRINTS" id="PR00094">
    <property type="entry name" value="ADENYLTKNASE"/>
</dbReference>
<feature type="binding site" evidence="5">
    <location>
        <position position="31"/>
    </location>
    <ligand>
        <name>AMP</name>
        <dbReference type="ChEBI" id="CHEBI:456215"/>
    </ligand>
</feature>
<keyword evidence="4 5" id="KW-0418">Kinase</keyword>
<keyword evidence="3 5" id="KW-0547">Nucleotide-binding</keyword>
<dbReference type="STRING" id="1034943.BN59_03470"/>
<comment type="caution">
    <text evidence="5">Lacks conserved residue(s) required for the propagation of feature annotation.</text>
</comment>
<dbReference type="eggNOG" id="COG0563">
    <property type="taxonomic scope" value="Bacteria"/>
</dbReference>
<dbReference type="InterPro" id="IPR006259">
    <property type="entry name" value="Adenyl_kin_sub"/>
</dbReference>
<comment type="domain">
    <text evidence="5">Consists of three domains, a large central CORE domain and two small peripheral domains, NMPbind and LID, which undergo movements during catalysis. The LID domain closes over the site of phosphoryl transfer upon ATP binding. Assembling and dissambling the active center during each catalytic cycle provides an effective means to prevent ATP hydrolysis.</text>
</comment>
<dbReference type="PANTHER" id="PTHR23359">
    <property type="entry name" value="NUCLEOTIDE KINASE"/>
    <property type="match status" value="1"/>
</dbReference>
<dbReference type="PROSITE" id="PS00113">
    <property type="entry name" value="ADENYLATE_KINASE"/>
    <property type="match status" value="1"/>
</dbReference>
<evidence type="ECO:0000256" key="4">
    <source>
        <dbReference type="ARBA" id="ARBA00022777"/>
    </source>
</evidence>
<feature type="binding site" evidence="5">
    <location>
        <position position="123"/>
    </location>
    <ligand>
        <name>ATP</name>
        <dbReference type="ChEBI" id="CHEBI:30616"/>
    </ligand>
</feature>
<evidence type="ECO:0000313" key="9">
    <source>
        <dbReference type="EMBL" id="CDZ79152.1"/>
    </source>
</evidence>
<sequence>MRLMLLGGPGAGKGTQALKLIDHFKIPQISTGDMLRSAIAAGTELGKSAKKIMDAGQLVSDDIIIALVKERLQKPDCHRGFLFDGFPRTIPQADALREAQVRLDHVIEIAVPDDEIINRISGRRVHVASGRVYHVKFNPPQKEGVDDISGEPLIQRDDDQEETIKNRLAVYHKQTEPLVNYYKDMEQAAKKFHIQAPQFHRINGMGSVDNIFNKILSCISVSRSEHADLHHGV</sequence>
<evidence type="ECO:0000256" key="7">
    <source>
        <dbReference type="RuleBase" id="RU003331"/>
    </source>
</evidence>
<evidence type="ECO:0000259" key="8">
    <source>
        <dbReference type="Pfam" id="PF05191"/>
    </source>
</evidence>
<feature type="binding site" evidence="5">
    <location>
        <position position="92"/>
    </location>
    <ligand>
        <name>AMP</name>
        <dbReference type="ChEBI" id="CHEBI:456215"/>
    </ligand>
</feature>
<keyword evidence="5" id="KW-0963">Cytoplasm</keyword>
<keyword evidence="1 5" id="KW-0808">Transferase</keyword>
<feature type="binding site" evidence="5">
    <location>
        <begin position="10"/>
        <end position="15"/>
    </location>
    <ligand>
        <name>ATP</name>
        <dbReference type="ChEBI" id="CHEBI:30616"/>
    </ligand>
</feature>
<feature type="binding site" evidence="5">
    <location>
        <position position="167"/>
    </location>
    <ligand>
        <name>AMP</name>
        <dbReference type="ChEBI" id="CHEBI:456215"/>
    </ligand>
</feature>
<dbReference type="GO" id="GO:0004017">
    <property type="term" value="F:AMP kinase activity"/>
    <property type="evidence" value="ECO:0007669"/>
    <property type="project" value="UniProtKB-UniRule"/>
</dbReference>
<comment type="subunit">
    <text evidence="5 7">Monomer.</text>
</comment>
<comment type="catalytic activity">
    <reaction evidence="5 7">
        <text>AMP + ATP = 2 ADP</text>
        <dbReference type="Rhea" id="RHEA:12973"/>
        <dbReference type="ChEBI" id="CHEBI:30616"/>
        <dbReference type="ChEBI" id="CHEBI:456215"/>
        <dbReference type="ChEBI" id="CHEBI:456216"/>
        <dbReference type="EC" id="2.7.4.3"/>
    </reaction>
</comment>
<dbReference type="InterPro" id="IPR027417">
    <property type="entry name" value="P-loop_NTPase"/>
</dbReference>
<dbReference type="Gene3D" id="3.40.50.300">
    <property type="entry name" value="P-loop containing nucleotide triphosphate hydrolases"/>
    <property type="match status" value="1"/>
</dbReference>
<feature type="region of interest" description="LID" evidence="5">
    <location>
        <begin position="122"/>
        <end position="159"/>
    </location>
</feature>
<feature type="binding site" evidence="5">
    <location>
        <begin position="85"/>
        <end position="88"/>
    </location>
    <ligand>
        <name>AMP</name>
        <dbReference type="ChEBI" id="CHEBI:456215"/>
    </ligand>
</feature>